<dbReference type="GeneID" id="17350569"/>
<gene>
    <name evidence="1" type="ORF">CHLNCDRAFT_59322</name>
</gene>
<dbReference type="KEGG" id="cvr:CHLNCDRAFT_59322"/>
<evidence type="ECO:0000313" key="2">
    <source>
        <dbReference type="Proteomes" id="UP000008141"/>
    </source>
</evidence>
<proteinExistence type="predicted"/>
<reference evidence="1 2" key="1">
    <citation type="journal article" date="2010" name="Plant Cell">
        <title>The Chlorella variabilis NC64A genome reveals adaptation to photosymbiosis, coevolution with viruses, and cryptic sex.</title>
        <authorList>
            <person name="Blanc G."/>
            <person name="Duncan G."/>
            <person name="Agarkova I."/>
            <person name="Borodovsky M."/>
            <person name="Gurnon J."/>
            <person name="Kuo A."/>
            <person name="Lindquist E."/>
            <person name="Lucas S."/>
            <person name="Pangilinan J."/>
            <person name="Polle J."/>
            <person name="Salamov A."/>
            <person name="Terry A."/>
            <person name="Yamada T."/>
            <person name="Dunigan D.D."/>
            <person name="Grigoriev I.V."/>
            <person name="Claverie J.M."/>
            <person name="Van Etten J.L."/>
        </authorList>
    </citation>
    <scope>NUCLEOTIDE SEQUENCE [LARGE SCALE GENOMIC DNA]</scope>
    <source>
        <strain evidence="1 2">NC64A</strain>
    </source>
</reference>
<organism evidence="2">
    <name type="scientific">Chlorella variabilis</name>
    <name type="common">Green alga</name>
    <dbReference type="NCBI Taxonomy" id="554065"/>
    <lineage>
        <taxon>Eukaryota</taxon>
        <taxon>Viridiplantae</taxon>
        <taxon>Chlorophyta</taxon>
        <taxon>core chlorophytes</taxon>
        <taxon>Trebouxiophyceae</taxon>
        <taxon>Chlorellales</taxon>
        <taxon>Chlorellaceae</taxon>
        <taxon>Chlorella clade</taxon>
        <taxon>Chlorella</taxon>
    </lineage>
</organism>
<dbReference type="OrthoDB" id="513944at2759"/>
<name>E1ZST0_CHLVA</name>
<dbReference type="EMBL" id="GL433867">
    <property type="protein sequence ID" value="EFN51201.1"/>
    <property type="molecule type" value="Genomic_DNA"/>
</dbReference>
<evidence type="ECO:0000313" key="1">
    <source>
        <dbReference type="EMBL" id="EFN51201.1"/>
    </source>
</evidence>
<dbReference type="InParanoid" id="E1ZST0"/>
<sequence>MANGQKVRAFKMVNLTGGIIVQATPVKDGQPSGVVISTPYLRIRAAQRAPFMPAQIRVRGDGRSECHLRLTPALCGALMGARRRLSWAAPEVSIDLWRSPGELQYLHELRQQRAEEPPARQRGDCNTWNCLQLRDPKYGEWLDVYLTILQPLPLPVGGILGSTYKPPAGDAVVASASGELPFAAFVWDQDAGK</sequence>
<accession>E1ZST0</accession>
<dbReference type="Proteomes" id="UP000008141">
    <property type="component" value="Unassembled WGS sequence"/>
</dbReference>
<dbReference type="AlphaFoldDB" id="E1ZST0"/>
<dbReference type="RefSeq" id="XP_005843303.1">
    <property type="nucleotide sequence ID" value="XM_005843241.1"/>
</dbReference>
<keyword evidence="2" id="KW-1185">Reference proteome</keyword>
<protein>
    <submittedName>
        <fullName evidence="1">Uncharacterized protein</fullName>
    </submittedName>
</protein>